<proteinExistence type="predicted"/>
<keyword evidence="2" id="KW-1185">Reference proteome</keyword>
<gene>
    <name evidence="1" type="ORF">GCM10022408_22370</name>
</gene>
<reference evidence="2" key="1">
    <citation type="journal article" date="2019" name="Int. J. Syst. Evol. Microbiol.">
        <title>The Global Catalogue of Microorganisms (GCM) 10K type strain sequencing project: providing services to taxonomists for standard genome sequencing and annotation.</title>
        <authorList>
            <consortium name="The Broad Institute Genomics Platform"/>
            <consortium name="The Broad Institute Genome Sequencing Center for Infectious Disease"/>
            <person name="Wu L."/>
            <person name="Ma J."/>
        </authorList>
    </citation>
    <scope>NUCLEOTIDE SEQUENCE [LARGE SCALE GENOMIC DNA]</scope>
    <source>
        <strain evidence="2">JCM 17224</strain>
    </source>
</reference>
<dbReference type="RefSeq" id="WP_345073074.1">
    <property type="nucleotide sequence ID" value="NZ_BAABDJ010000022.1"/>
</dbReference>
<sequence length="147" mass="17234">MEDRNKDLPLIVSEILIEMHEMKEGIREMNQTLTRVASVVVKQQEHMSTMFSTFQEENKKNMEYMTSLIADVQRDNLSLIHKTRQENLELITGVRQENITLIAAIRQQNKEDREFLTYSLNKTLGQQQQTNGDFEKRLAELEAKYNG</sequence>
<name>A0ABP7SCA1_9BACT</name>
<protein>
    <submittedName>
        <fullName evidence="1">Uncharacterized protein</fullName>
    </submittedName>
</protein>
<comment type="caution">
    <text evidence="1">The sequence shown here is derived from an EMBL/GenBank/DDBJ whole genome shotgun (WGS) entry which is preliminary data.</text>
</comment>
<accession>A0ABP7SCA1</accession>
<evidence type="ECO:0000313" key="1">
    <source>
        <dbReference type="EMBL" id="GAA4009764.1"/>
    </source>
</evidence>
<dbReference type="Proteomes" id="UP001500567">
    <property type="component" value="Unassembled WGS sequence"/>
</dbReference>
<dbReference type="EMBL" id="BAABDJ010000022">
    <property type="protein sequence ID" value="GAA4009764.1"/>
    <property type="molecule type" value="Genomic_DNA"/>
</dbReference>
<organism evidence="1 2">
    <name type="scientific">Hymenobacter fastidiosus</name>
    <dbReference type="NCBI Taxonomy" id="486264"/>
    <lineage>
        <taxon>Bacteria</taxon>
        <taxon>Pseudomonadati</taxon>
        <taxon>Bacteroidota</taxon>
        <taxon>Cytophagia</taxon>
        <taxon>Cytophagales</taxon>
        <taxon>Hymenobacteraceae</taxon>
        <taxon>Hymenobacter</taxon>
    </lineage>
</organism>
<evidence type="ECO:0000313" key="2">
    <source>
        <dbReference type="Proteomes" id="UP001500567"/>
    </source>
</evidence>